<dbReference type="Gene3D" id="3.40.50.620">
    <property type="entry name" value="HUPs"/>
    <property type="match status" value="1"/>
</dbReference>
<dbReference type="SUPFAM" id="SSF52402">
    <property type="entry name" value="Adenine nucleotide alpha hydrolases-like"/>
    <property type="match status" value="1"/>
</dbReference>
<evidence type="ECO:0000256" key="1">
    <source>
        <dbReference type="ARBA" id="ARBA00005187"/>
    </source>
</evidence>
<keyword evidence="6 9" id="KW-0061">Asparagine biosynthesis</keyword>
<evidence type="ECO:0000313" key="13">
    <source>
        <dbReference type="Proteomes" id="UP000651482"/>
    </source>
</evidence>
<dbReference type="AlphaFoldDB" id="A0A926D9G7"/>
<dbReference type="RefSeq" id="WP_249319483.1">
    <property type="nucleotide sequence ID" value="NZ_JACRSN010000009.1"/>
</dbReference>
<dbReference type="PANTHER" id="PTHR43284:SF1">
    <property type="entry name" value="ASPARAGINE SYNTHETASE"/>
    <property type="match status" value="1"/>
</dbReference>
<dbReference type="Gene3D" id="3.60.20.10">
    <property type="entry name" value="Glutamine Phosphoribosylpyrophosphate, subunit 1, domain 1"/>
    <property type="match status" value="1"/>
</dbReference>
<dbReference type="InterPro" id="IPR033738">
    <property type="entry name" value="AsnB_N"/>
</dbReference>
<dbReference type="GO" id="GO:0005524">
    <property type="term" value="F:ATP binding"/>
    <property type="evidence" value="ECO:0007669"/>
    <property type="project" value="UniProtKB-KW"/>
</dbReference>
<reference evidence="12" key="1">
    <citation type="submission" date="2020-08" db="EMBL/GenBank/DDBJ databases">
        <title>Genome public.</title>
        <authorList>
            <person name="Liu C."/>
            <person name="Sun Q."/>
        </authorList>
    </citation>
    <scope>NUCLEOTIDE SEQUENCE</scope>
    <source>
        <strain evidence="12">NSJ-40</strain>
    </source>
</reference>
<dbReference type="InterPro" id="IPR006426">
    <property type="entry name" value="Asn_synth_AEB"/>
</dbReference>
<dbReference type="InterPro" id="IPR014729">
    <property type="entry name" value="Rossmann-like_a/b/a_fold"/>
</dbReference>
<evidence type="ECO:0000256" key="10">
    <source>
        <dbReference type="PIRSR" id="PIRSR001589-2"/>
    </source>
</evidence>
<feature type="binding site" evidence="10">
    <location>
        <position position="262"/>
    </location>
    <ligand>
        <name>ATP</name>
        <dbReference type="ChEBI" id="CHEBI:30616"/>
    </ligand>
</feature>
<evidence type="ECO:0000256" key="6">
    <source>
        <dbReference type="ARBA" id="ARBA00022888"/>
    </source>
</evidence>
<feature type="binding site" evidence="10">
    <location>
        <position position="102"/>
    </location>
    <ligand>
        <name>L-glutamine</name>
        <dbReference type="ChEBI" id="CHEBI:58359"/>
    </ligand>
</feature>
<evidence type="ECO:0000256" key="8">
    <source>
        <dbReference type="ARBA" id="ARBA00048741"/>
    </source>
</evidence>
<evidence type="ECO:0000256" key="3">
    <source>
        <dbReference type="ARBA" id="ARBA00012737"/>
    </source>
</evidence>
<organism evidence="12 13">
    <name type="scientific">Yeguia hominis</name>
    <dbReference type="NCBI Taxonomy" id="2763662"/>
    <lineage>
        <taxon>Bacteria</taxon>
        <taxon>Bacillati</taxon>
        <taxon>Bacillota</taxon>
        <taxon>Clostridia</taxon>
        <taxon>Eubacteriales</taxon>
        <taxon>Yeguiaceae</taxon>
        <taxon>Yeguia</taxon>
    </lineage>
</organism>
<dbReference type="CDD" id="cd00712">
    <property type="entry name" value="AsnB"/>
    <property type="match status" value="1"/>
</dbReference>
<keyword evidence="9" id="KW-0028">Amino-acid biosynthesis</keyword>
<dbReference type="InterPro" id="IPR029055">
    <property type="entry name" value="Ntn_hydrolases_N"/>
</dbReference>
<dbReference type="PROSITE" id="PS51278">
    <property type="entry name" value="GATASE_TYPE_2"/>
    <property type="match status" value="1"/>
</dbReference>
<evidence type="ECO:0000256" key="7">
    <source>
        <dbReference type="ARBA" id="ARBA00022962"/>
    </source>
</evidence>
<dbReference type="EC" id="6.3.5.4" evidence="3"/>
<dbReference type="SUPFAM" id="SSF56235">
    <property type="entry name" value="N-terminal nucleophile aminohydrolases (Ntn hydrolases)"/>
    <property type="match status" value="1"/>
</dbReference>
<keyword evidence="5 10" id="KW-0067">ATP-binding</keyword>
<comment type="pathway">
    <text evidence="1">Amino-acid biosynthesis; L-asparagine biosynthesis; L-asparagine from L-aspartate (L-Gln route): step 1/1.</text>
</comment>
<name>A0A926D9G7_9FIRM</name>
<protein>
    <recommendedName>
        <fullName evidence="3">asparagine synthase (glutamine-hydrolyzing)</fullName>
        <ecNumber evidence="3">6.3.5.4</ecNumber>
    </recommendedName>
</protein>
<evidence type="ECO:0000256" key="4">
    <source>
        <dbReference type="ARBA" id="ARBA00022741"/>
    </source>
</evidence>
<sequence length="564" mass="62730">MCGIAGFCDYVEELTGESYLWGTLAKRMAARLKTCGSDSGLTVSAHTAFAQTHFASEKPVQPVCCVRDHVRYTIVCDGELYNAAQLRHELRGLGARFETQRDAEVMLQAYLYFGAHCAEKLNGVYAFAVEDGLRNETFLCRDRLGAKPLFYTEVNGRLVFASEIKALFEYPGVNPAVDREGLCKLLCLGAAQGGQSVFCGIREFLPGTCGFFGREGLHVTPYDFPQDCWKGVSYPERVYRVRVLLEDIVARQMQAETEPCFLMEARLESYIAAALAAEQCRQRGKRLSVYSFGLCGENSCFTPKTAFSGVLEADIQKIACSREELAALLYDAVTVQDLPGTAEADAANLYYFQQIHSQVALCDVCAVQVLNGKTEPQQIFPWVAKEPAPLLKPELAEELCLANCMQEMQTEECADSPETMLGKLRWNLAETLRRLDRCAAASGVKLRAPYADFRLVETATCFLQTQKAGSGGRLLRDVARGLLPDAVLDRVPCLCAEKLACGIIPAEWLSMVLRDPQQPVHRLLSKEIERMLLQGNSGYEKTRLPAFLLQLNFWLRQYDVALLL</sequence>
<evidence type="ECO:0000313" key="12">
    <source>
        <dbReference type="EMBL" id="MBC8533827.1"/>
    </source>
</evidence>
<evidence type="ECO:0000256" key="9">
    <source>
        <dbReference type="PIRSR" id="PIRSR001589-1"/>
    </source>
</evidence>
<keyword evidence="13" id="KW-1185">Reference proteome</keyword>
<dbReference type="EMBL" id="JACRSN010000009">
    <property type="protein sequence ID" value="MBC8533827.1"/>
    <property type="molecule type" value="Genomic_DNA"/>
</dbReference>
<dbReference type="InterPro" id="IPR051786">
    <property type="entry name" value="ASN_synthetase/amidase"/>
</dbReference>
<dbReference type="GO" id="GO:0004066">
    <property type="term" value="F:asparagine synthase (glutamine-hydrolyzing) activity"/>
    <property type="evidence" value="ECO:0007669"/>
    <property type="project" value="UniProtKB-EC"/>
</dbReference>
<evidence type="ECO:0000259" key="11">
    <source>
        <dbReference type="PROSITE" id="PS51278"/>
    </source>
</evidence>
<dbReference type="InterPro" id="IPR001962">
    <property type="entry name" value="Asn_synthase"/>
</dbReference>
<accession>A0A926D9G7</accession>
<comment type="caution">
    <text evidence="12">The sequence shown here is derived from an EMBL/GenBank/DDBJ whole genome shotgun (WGS) entry which is preliminary data.</text>
</comment>
<evidence type="ECO:0000256" key="5">
    <source>
        <dbReference type="ARBA" id="ARBA00022840"/>
    </source>
</evidence>
<dbReference type="Proteomes" id="UP000651482">
    <property type="component" value="Unassembled WGS sequence"/>
</dbReference>
<feature type="active site" description="For GATase activity" evidence="9">
    <location>
        <position position="2"/>
    </location>
</feature>
<dbReference type="InterPro" id="IPR017932">
    <property type="entry name" value="GATase_2_dom"/>
</dbReference>
<dbReference type="PIRSF" id="PIRSF001589">
    <property type="entry name" value="Asn_synthetase_glu-h"/>
    <property type="match status" value="1"/>
</dbReference>
<dbReference type="PANTHER" id="PTHR43284">
    <property type="entry name" value="ASPARAGINE SYNTHETASE (GLUTAMINE-HYDROLYZING)"/>
    <property type="match status" value="1"/>
</dbReference>
<keyword evidence="4 10" id="KW-0547">Nucleotide-binding</keyword>
<evidence type="ECO:0000256" key="2">
    <source>
        <dbReference type="ARBA" id="ARBA00005752"/>
    </source>
</evidence>
<keyword evidence="7 9" id="KW-0315">Glutamine amidotransferase</keyword>
<proteinExistence type="inferred from homology"/>
<comment type="catalytic activity">
    <reaction evidence="8">
        <text>L-aspartate + L-glutamine + ATP + H2O = L-asparagine + L-glutamate + AMP + diphosphate + H(+)</text>
        <dbReference type="Rhea" id="RHEA:12228"/>
        <dbReference type="ChEBI" id="CHEBI:15377"/>
        <dbReference type="ChEBI" id="CHEBI:15378"/>
        <dbReference type="ChEBI" id="CHEBI:29985"/>
        <dbReference type="ChEBI" id="CHEBI:29991"/>
        <dbReference type="ChEBI" id="CHEBI:30616"/>
        <dbReference type="ChEBI" id="CHEBI:33019"/>
        <dbReference type="ChEBI" id="CHEBI:58048"/>
        <dbReference type="ChEBI" id="CHEBI:58359"/>
        <dbReference type="ChEBI" id="CHEBI:456215"/>
        <dbReference type="EC" id="6.3.5.4"/>
    </reaction>
</comment>
<gene>
    <name evidence="12" type="ORF">IAG03_07375</name>
</gene>
<dbReference type="Pfam" id="PF13537">
    <property type="entry name" value="GATase_7"/>
    <property type="match status" value="1"/>
</dbReference>
<dbReference type="GO" id="GO:0006529">
    <property type="term" value="P:asparagine biosynthetic process"/>
    <property type="evidence" value="ECO:0007669"/>
    <property type="project" value="UniProtKB-KW"/>
</dbReference>
<comment type="similarity">
    <text evidence="2">Belongs to the asparagine synthetase family.</text>
</comment>
<feature type="domain" description="Glutamine amidotransferase type-2" evidence="11">
    <location>
        <begin position="2"/>
        <end position="215"/>
    </location>
</feature>
<dbReference type="Pfam" id="PF00733">
    <property type="entry name" value="Asn_synthase"/>
    <property type="match status" value="1"/>
</dbReference>